<reference evidence="3" key="2">
    <citation type="submission" date="2020-09" db="EMBL/GenBank/DDBJ databases">
        <title>Reference genome assembly for Australian Ascochyta lentis isolate Al4.</title>
        <authorList>
            <person name="Lee R.C."/>
            <person name="Farfan-Caceres L.M."/>
            <person name="Debler J.W."/>
            <person name="Williams A.H."/>
            <person name="Henares B.M."/>
        </authorList>
    </citation>
    <scope>NUCLEOTIDE SEQUENCE</scope>
    <source>
        <strain evidence="3">Al4</strain>
    </source>
</reference>
<dbReference type="AlphaFoldDB" id="A0A8H7J1Y0"/>
<name>A0A8H7J1Y0_9PLEO</name>
<keyword evidence="2" id="KW-0472">Membrane</keyword>
<sequence>MDKPWLNLSVFVHLVCWPITKLLHALRFLLSPVLHAVVFLISPIWILGRFLLLPFIHLAKALFHIITLPLQVKWLERIETIYIYLGTAGLVGCLTGAILYFIFKFLSSSLSIDPTSQANPPKARTTAQFSSARREKQLRTLAPAPPTQLALDRAPGPRRPGLLSQTIVEEEDSDF</sequence>
<keyword evidence="2" id="KW-0812">Transmembrane</keyword>
<evidence type="ECO:0000313" key="3">
    <source>
        <dbReference type="EMBL" id="KAF9695188.1"/>
    </source>
</evidence>
<feature type="transmembrane region" description="Helical" evidence="2">
    <location>
        <begin position="82"/>
        <end position="103"/>
    </location>
</feature>
<evidence type="ECO:0000256" key="2">
    <source>
        <dbReference type="SAM" id="Phobius"/>
    </source>
</evidence>
<accession>A0A8H7J1Y0</accession>
<dbReference type="Proteomes" id="UP000651452">
    <property type="component" value="Unassembled WGS sequence"/>
</dbReference>
<protein>
    <submittedName>
        <fullName evidence="3">Uncharacterized protein</fullName>
    </submittedName>
</protein>
<gene>
    <name evidence="3" type="ORF">EKO04_007025</name>
</gene>
<keyword evidence="2" id="KW-1133">Transmembrane helix</keyword>
<dbReference type="EMBL" id="RZGK01000012">
    <property type="protein sequence ID" value="KAF9695188.1"/>
    <property type="molecule type" value="Genomic_DNA"/>
</dbReference>
<evidence type="ECO:0000256" key="1">
    <source>
        <dbReference type="SAM" id="MobiDB-lite"/>
    </source>
</evidence>
<dbReference type="OrthoDB" id="4502894at2759"/>
<evidence type="ECO:0000313" key="4">
    <source>
        <dbReference type="Proteomes" id="UP000651452"/>
    </source>
</evidence>
<organism evidence="3 4">
    <name type="scientific">Ascochyta lentis</name>
    <dbReference type="NCBI Taxonomy" id="205686"/>
    <lineage>
        <taxon>Eukaryota</taxon>
        <taxon>Fungi</taxon>
        <taxon>Dikarya</taxon>
        <taxon>Ascomycota</taxon>
        <taxon>Pezizomycotina</taxon>
        <taxon>Dothideomycetes</taxon>
        <taxon>Pleosporomycetidae</taxon>
        <taxon>Pleosporales</taxon>
        <taxon>Pleosporineae</taxon>
        <taxon>Didymellaceae</taxon>
        <taxon>Ascochyta</taxon>
    </lineage>
</organism>
<feature type="transmembrane region" description="Helical" evidence="2">
    <location>
        <begin position="6"/>
        <end position="23"/>
    </location>
</feature>
<feature type="region of interest" description="Disordered" evidence="1">
    <location>
        <begin position="113"/>
        <end position="175"/>
    </location>
</feature>
<feature type="compositionally biased region" description="Polar residues" evidence="1">
    <location>
        <begin position="113"/>
        <end position="131"/>
    </location>
</feature>
<comment type="caution">
    <text evidence="3">The sequence shown here is derived from an EMBL/GenBank/DDBJ whole genome shotgun (WGS) entry which is preliminary data.</text>
</comment>
<proteinExistence type="predicted"/>
<reference evidence="3" key="1">
    <citation type="submission" date="2018-12" db="EMBL/GenBank/DDBJ databases">
        <authorList>
            <person name="Syme R.A."/>
            <person name="Farfan-Caceres L."/>
            <person name="Lichtenzveig J."/>
        </authorList>
    </citation>
    <scope>NUCLEOTIDE SEQUENCE</scope>
    <source>
        <strain evidence="3">Al4</strain>
    </source>
</reference>
<keyword evidence="4" id="KW-1185">Reference proteome</keyword>